<dbReference type="EMBL" id="LAZR01022349">
    <property type="protein sequence ID" value="KKL82167.1"/>
    <property type="molecule type" value="Genomic_DNA"/>
</dbReference>
<sequence length="88" mass="10186">MENWCINLKIILLNLNPYDFEKLALIILRESGFMEVEITKKSGNGGFERKGILLLNDLISLQIIFEYKRYKNSIGTDKIRSFRGAMEG</sequence>
<proteinExistence type="predicted"/>
<dbReference type="Gene3D" id="3.40.1350.10">
    <property type="match status" value="1"/>
</dbReference>
<name>A0A0F9I449_9ZZZZ</name>
<protein>
    <recommendedName>
        <fullName evidence="1">Restriction endonuclease type IV Mrr domain-containing protein</fullName>
    </recommendedName>
</protein>
<dbReference type="Pfam" id="PF04471">
    <property type="entry name" value="Mrr_cat"/>
    <property type="match status" value="1"/>
</dbReference>
<feature type="domain" description="Restriction endonuclease type IV Mrr" evidence="1">
    <location>
        <begin position="13"/>
        <end position="87"/>
    </location>
</feature>
<dbReference type="GO" id="GO:0003677">
    <property type="term" value="F:DNA binding"/>
    <property type="evidence" value="ECO:0007669"/>
    <property type="project" value="InterPro"/>
</dbReference>
<dbReference type="InterPro" id="IPR011856">
    <property type="entry name" value="tRNA_endonuc-like_dom_sf"/>
</dbReference>
<gene>
    <name evidence="2" type="ORF">LCGC14_1987470</name>
</gene>
<reference evidence="2" key="1">
    <citation type="journal article" date="2015" name="Nature">
        <title>Complex archaea that bridge the gap between prokaryotes and eukaryotes.</title>
        <authorList>
            <person name="Spang A."/>
            <person name="Saw J.H."/>
            <person name="Jorgensen S.L."/>
            <person name="Zaremba-Niedzwiedzka K."/>
            <person name="Martijn J."/>
            <person name="Lind A.E."/>
            <person name="van Eijk R."/>
            <person name="Schleper C."/>
            <person name="Guy L."/>
            <person name="Ettema T.J."/>
        </authorList>
    </citation>
    <scope>NUCLEOTIDE SEQUENCE</scope>
</reference>
<dbReference type="GO" id="GO:0009307">
    <property type="term" value="P:DNA restriction-modification system"/>
    <property type="evidence" value="ECO:0007669"/>
    <property type="project" value="InterPro"/>
</dbReference>
<comment type="caution">
    <text evidence="2">The sequence shown here is derived from an EMBL/GenBank/DDBJ whole genome shotgun (WGS) entry which is preliminary data.</text>
</comment>
<dbReference type="GO" id="GO:0004519">
    <property type="term" value="F:endonuclease activity"/>
    <property type="evidence" value="ECO:0007669"/>
    <property type="project" value="InterPro"/>
</dbReference>
<dbReference type="InterPro" id="IPR007560">
    <property type="entry name" value="Restrct_endonuc_IV_Mrr"/>
</dbReference>
<evidence type="ECO:0000259" key="1">
    <source>
        <dbReference type="Pfam" id="PF04471"/>
    </source>
</evidence>
<accession>A0A0F9I449</accession>
<dbReference type="AlphaFoldDB" id="A0A0F9I449"/>
<organism evidence="2">
    <name type="scientific">marine sediment metagenome</name>
    <dbReference type="NCBI Taxonomy" id="412755"/>
    <lineage>
        <taxon>unclassified sequences</taxon>
        <taxon>metagenomes</taxon>
        <taxon>ecological metagenomes</taxon>
    </lineage>
</organism>
<evidence type="ECO:0000313" key="2">
    <source>
        <dbReference type="EMBL" id="KKL82167.1"/>
    </source>
</evidence>